<keyword evidence="1" id="KW-0812">Transmembrane</keyword>
<protein>
    <submittedName>
        <fullName evidence="2">Uncharacterized protein</fullName>
    </submittedName>
</protein>
<keyword evidence="1" id="KW-0472">Membrane</keyword>
<name>A0ABQ4YGD9_9ASTR</name>
<dbReference type="EMBL" id="BQNB010010381">
    <property type="protein sequence ID" value="GJS76521.1"/>
    <property type="molecule type" value="Genomic_DNA"/>
</dbReference>
<keyword evidence="1" id="KW-1133">Transmembrane helix</keyword>
<evidence type="ECO:0000313" key="3">
    <source>
        <dbReference type="Proteomes" id="UP001151760"/>
    </source>
</evidence>
<keyword evidence="3" id="KW-1185">Reference proteome</keyword>
<accession>A0ABQ4YGD9</accession>
<feature type="transmembrane region" description="Helical" evidence="1">
    <location>
        <begin position="65"/>
        <end position="87"/>
    </location>
</feature>
<reference evidence="2" key="1">
    <citation type="journal article" date="2022" name="Int. J. Mol. Sci.">
        <title>Draft Genome of Tanacetum Coccineum: Genomic Comparison of Closely Related Tanacetum-Family Plants.</title>
        <authorList>
            <person name="Yamashiro T."/>
            <person name="Shiraishi A."/>
            <person name="Nakayama K."/>
            <person name="Satake H."/>
        </authorList>
    </citation>
    <scope>NUCLEOTIDE SEQUENCE</scope>
</reference>
<comment type="caution">
    <text evidence="2">The sequence shown here is derived from an EMBL/GenBank/DDBJ whole genome shotgun (WGS) entry which is preliminary data.</text>
</comment>
<evidence type="ECO:0000313" key="2">
    <source>
        <dbReference type="EMBL" id="GJS76521.1"/>
    </source>
</evidence>
<dbReference type="Proteomes" id="UP001151760">
    <property type="component" value="Unassembled WGS sequence"/>
</dbReference>
<evidence type="ECO:0000256" key="1">
    <source>
        <dbReference type="SAM" id="Phobius"/>
    </source>
</evidence>
<reference evidence="2" key="2">
    <citation type="submission" date="2022-01" db="EMBL/GenBank/DDBJ databases">
        <authorList>
            <person name="Yamashiro T."/>
            <person name="Shiraishi A."/>
            <person name="Satake H."/>
            <person name="Nakayama K."/>
        </authorList>
    </citation>
    <scope>NUCLEOTIDE SEQUENCE</scope>
</reference>
<organism evidence="2 3">
    <name type="scientific">Tanacetum coccineum</name>
    <dbReference type="NCBI Taxonomy" id="301880"/>
    <lineage>
        <taxon>Eukaryota</taxon>
        <taxon>Viridiplantae</taxon>
        <taxon>Streptophyta</taxon>
        <taxon>Embryophyta</taxon>
        <taxon>Tracheophyta</taxon>
        <taxon>Spermatophyta</taxon>
        <taxon>Magnoliopsida</taxon>
        <taxon>eudicotyledons</taxon>
        <taxon>Gunneridae</taxon>
        <taxon>Pentapetalae</taxon>
        <taxon>asterids</taxon>
        <taxon>campanulids</taxon>
        <taxon>Asterales</taxon>
        <taxon>Asteraceae</taxon>
        <taxon>Asteroideae</taxon>
        <taxon>Anthemideae</taxon>
        <taxon>Anthemidinae</taxon>
        <taxon>Tanacetum</taxon>
    </lineage>
</organism>
<proteinExistence type="predicted"/>
<sequence length="88" mass="9739">MLQLQHQVSDQSKIPPVDLVKDLASPRETLQENLERSERPQVASPLTSLQSSLTPTFMGQMANSVALVAFGSTWVILMVIVTFSAQWL</sequence>
<gene>
    <name evidence="2" type="ORF">Tco_0726402</name>
</gene>